<sequence length="442" mass="48791">MSCPLSALAELAALELRRSGEDFLKQLPNDTSCASSSKQVGPVLPIKKRPRTSGSSASSSTSSKASRSSSNVSETESKIVDYNTFFSPSFKPFKMKTKKPPFPVILMAIMTAPQNEKFISFLSDNQSFIVINPEASMHVLPVHFEDNVPSFEQFVDILATWGFCVGNDDPQFPNVPVYWHGLFRRGDWESCLKMEMPSINEISANRLHYRNAFQALTGENVSACTEDKKETDSPSLNNNDKDTRLVAHTENEGGKAKLHQQKLFTRKGDSFVFTNSASSLTQMSRRPSLPFATTGVGYLGMVRSGMKEAEINSATDEVVSAAMAALHRHGHGGDAKEAHFFRRHTIDYARNAPSDPKRYISRLSQLDVITEVFLERSMARKLQSRRDSGLLGSNLGMTSFLARTSICDSQAAMAAVGVNVDAKLKVLLTEEQERRASIQSGQ</sequence>
<dbReference type="Gene3D" id="1.10.10.10">
    <property type="entry name" value="Winged helix-like DNA-binding domain superfamily/Winged helix DNA-binding domain"/>
    <property type="match status" value="1"/>
</dbReference>
<dbReference type="Proteomes" id="UP001224775">
    <property type="component" value="Unassembled WGS sequence"/>
</dbReference>
<evidence type="ECO:0000259" key="5">
    <source>
        <dbReference type="Pfam" id="PF00447"/>
    </source>
</evidence>
<gene>
    <name evidence="6" type="ORF">QTG54_001179</name>
</gene>
<dbReference type="SUPFAM" id="SSF46785">
    <property type="entry name" value="Winged helix' DNA-binding domain"/>
    <property type="match status" value="1"/>
</dbReference>
<feature type="domain" description="HSF-type DNA-binding" evidence="5">
    <location>
        <begin position="102"/>
        <end position="193"/>
    </location>
</feature>
<dbReference type="InterPro" id="IPR036388">
    <property type="entry name" value="WH-like_DNA-bd_sf"/>
</dbReference>
<dbReference type="InterPro" id="IPR000232">
    <property type="entry name" value="HSF_DNA-bd"/>
</dbReference>
<dbReference type="InterPro" id="IPR036390">
    <property type="entry name" value="WH_DNA-bd_sf"/>
</dbReference>
<dbReference type="GO" id="GO:0003700">
    <property type="term" value="F:DNA-binding transcription factor activity"/>
    <property type="evidence" value="ECO:0007669"/>
    <property type="project" value="InterPro"/>
</dbReference>
<evidence type="ECO:0000313" key="7">
    <source>
        <dbReference type="Proteomes" id="UP001224775"/>
    </source>
</evidence>
<dbReference type="EMBL" id="JATAAI010000001">
    <property type="protein sequence ID" value="KAK1749240.1"/>
    <property type="molecule type" value="Genomic_DNA"/>
</dbReference>
<feature type="compositionally biased region" description="Polar residues" evidence="4">
    <location>
        <begin position="28"/>
        <end position="39"/>
    </location>
</feature>
<evidence type="ECO:0000256" key="3">
    <source>
        <dbReference type="ARBA" id="ARBA00023242"/>
    </source>
</evidence>
<comment type="subcellular location">
    <subcellularLocation>
        <location evidence="1">Nucleus</location>
    </subcellularLocation>
</comment>
<evidence type="ECO:0000256" key="1">
    <source>
        <dbReference type="ARBA" id="ARBA00004123"/>
    </source>
</evidence>
<dbReference type="GO" id="GO:0043565">
    <property type="term" value="F:sequence-specific DNA binding"/>
    <property type="evidence" value="ECO:0007669"/>
    <property type="project" value="InterPro"/>
</dbReference>
<keyword evidence="3" id="KW-0539">Nucleus</keyword>
<proteinExistence type="predicted"/>
<comment type="caution">
    <text evidence="6">The sequence shown here is derived from an EMBL/GenBank/DDBJ whole genome shotgun (WGS) entry which is preliminary data.</text>
</comment>
<evidence type="ECO:0000256" key="2">
    <source>
        <dbReference type="ARBA" id="ARBA00023125"/>
    </source>
</evidence>
<evidence type="ECO:0000313" key="6">
    <source>
        <dbReference type="EMBL" id="KAK1749240.1"/>
    </source>
</evidence>
<keyword evidence="7" id="KW-1185">Reference proteome</keyword>
<organism evidence="6 7">
    <name type="scientific">Skeletonema marinoi</name>
    <dbReference type="NCBI Taxonomy" id="267567"/>
    <lineage>
        <taxon>Eukaryota</taxon>
        <taxon>Sar</taxon>
        <taxon>Stramenopiles</taxon>
        <taxon>Ochrophyta</taxon>
        <taxon>Bacillariophyta</taxon>
        <taxon>Coscinodiscophyceae</taxon>
        <taxon>Thalassiosirophycidae</taxon>
        <taxon>Thalassiosirales</taxon>
        <taxon>Skeletonemataceae</taxon>
        <taxon>Skeletonema</taxon>
        <taxon>Skeletonema marinoi-dohrnii complex</taxon>
    </lineage>
</organism>
<protein>
    <recommendedName>
        <fullName evidence="5">HSF-type DNA-binding domain-containing protein</fullName>
    </recommendedName>
</protein>
<dbReference type="AlphaFoldDB" id="A0AAD8YQ46"/>
<reference evidence="6" key="1">
    <citation type="submission" date="2023-06" db="EMBL/GenBank/DDBJ databases">
        <title>Survivors Of The Sea: Transcriptome response of Skeletonema marinoi to long-term dormancy.</title>
        <authorList>
            <person name="Pinder M.I.M."/>
            <person name="Kourtchenko O."/>
            <person name="Robertson E.K."/>
            <person name="Larsson T."/>
            <person name="Maumus F."/>
            <person name="Osuna-Cruz C.M."/>
            <person name="Vancaester E."/>
            <person name="Stenow R."/>
            <person name="Vandepoele K."/>
            <person name="Ploug H."/>
            <person name="Bruchert V."/>
            <person name="Godhe A."/>
            <person name="Topel M."/>
        </authorList>
    </citation>
    <scope>NUCLEOTIDE SEQUENCE</scope>
    <source>
        <strain evidence="6">R05AC</strain>
    </source>
</reference>
<feature type="compositionally biased region" description="Low complexity" evidence="4">
    <location>
        <begin position="53"/>
        <end position="70"/>
    </location>
</feature>
<dbReference type="GO" id="GO:0005634">
    <property type="term" value="C:nucleus"/>
    <property type="evidence" value="ECO:0007669"/>
    <property type="project" value="UniProtKB-SubCell"/>
</dbReference>
<accession>A0AAD8YQ46</accession>
<name>A0AAD8YQ46_9STRA</name>
<dbReference type="Pfam" id="PF00447">
    <property type="entry name" value="HSF_DNA-bind"/>
    <property type="match status" value="1"/>
</dbReference>
<evidence type="ECO:0000256" key="4">
    <source>
        <dbReference type="SAM" id="MobiDB-lite"/>
    </source>
</evidence>
<feature type="region of interest" description="Disordered" evidence="4">
    <location>
        <begin position="27"/>
        <end position="70"/>
    </location>
</feature>
<keyword evidence="2" id="KW-0238">DNA-binding</keyword>